<accession>A0A6M0CMM7</accession>
<protein>
    <recommendedName>
        <fullName evidence="4">Lipocalin-like domain-containing protein</fullName>
    </recommendedName>
</protein>
<proteinExistence type="predicted"/>
<feature type="signal peptide" evidence="1">
    <location>
        <begin position="1"/>
        <end position="22"/>
    </location>
</feature>
<dbReference type="RefSeq" id="WP_164031264.1">
    <property type="nucleotide sequence ID" value="NZ_JAABOQ010000003.1"/>
</dbReference>
<comment type="caution">
    <text evidence="2">The sequence shown here is derived from an EMBL/GenBank/DDBJ whole genome shotgun (WGS) entry which is preliminary data.</text>
</comment>
<keyword evidence="1" id="KW-0732">Signal</keyword>
<evidence type="ECO:0000313" key="3">
    <source>
        <dbReference type="Proteomes" id="UP000474296"/>
    </source>
</evidence>
<evidence type="ECO:0000256" key="1">
    <source>
        <dbReference type="SAM" id="SignalP"/>
    </source>
</evidence>
<reference evidence="2 3" key="1">
    <citation type="submission" date="2020-01" db="EMBL/GenBank/DDBJ databases">
        <title>Spongiivirga citrea KCTC 32990T.</title>
        <authorList>
            <person name="Wang G."/>
        </authorList>
    </citation>
    <scope>NUCLEOTIDE SEQUENCE [LARGE SCALE GENOMIC DNA]</scope>
    <source>
        <strain evidence="2 3">KCTC 32990</strain>
    </source>
</reference>
<organism evidence="2 3">
    <name type="scientific">Spongiivirga citrea</name>
    <dbReference type="NCBI Taxonomy" id="1481457"/>
    <lineage>
        <taxon>Bacteria</taxon>
        <taxon>Pseudomonadati</taxon>
        <taxon>Bacteroidota</taxon>
        <taxon>Flavobacteriia</taxon>
        <taxon>Flavobacteriales</taxon>
        <taxon>Flavobacteriaceae</taxon>
        <taxon>Spongiivirga</taxon>
    </lineage>
</organism>
<dbReference type="EMBL" id="JAABOQ010000003">
    <property type="protein sequence ID" value="NER17109.1"/>
    <property type="molecule type" value="Genomic_DNA"/>
</dbReference>
<evidence type="ECO:0000313" key="2">
    <source>
        <dbReference type="EMBL" id="NER17109.1"/>
    </source>
</evidence>
<evidence type="ECO:0008006" key="4">
    <source>
        <dbReference type="Google" id="ProtNLM"/>
    </source>
</evidence>
<dbReference type="PROSITE" id="PS51257">
    <property type="entry name" value="PROKAR_LIPOPROTEIN"/>
    <property type="match status" value="1"/>
</dbReference>
<name>A0A6M0CMM7_9FLAO</name>
<dbReference type="AlphaFoldDB" id="A0A6M0CMM7"/>
<gene>
    <name evidence="2" type="ORF">GWK10_07800</name>
</gene>
<dbReference type="Proteomes" id="UP000474296">
    <property type="component" value="Unassembled WGS sequence"/>
</dbReference>
<feature type="chain" id="PRO_5027017892" description="Lipocalin-like domain-containing protein" evidence="1">
    <location>
        <begin position="23"/>
        <end position="165"/>
    </location>
</feature>
<sequence>MKKLVYTFASFLILFTSCTKDAAIEESSERFSIEDVNLIHENSEKKWRIINVFEKYDDGIIDEDLTECLKDEIYTFKSNTGEAEVEFGSTSCYPYPELINDGGGAKYTFYEESGDFYLDFSYGASFNNNTSTGTSRVYGCISITEDTMIFANGEGRGHGLIFEAL</sequence>
<keyword evidence="3" id="KW-1185">Reference proteome</keyword>